<dbReference type="SUPFAM" id="SSF46689">
    <property type="entry name" value="Homeodomain-like"/>
    <property type="match status" value="1"/>
</dbReference>
<dbReference type="Pfam" id="PF12833">
    <property type="entry name" value="HTH_18"/>
    <property type="match status" value="1"/>
</dbReference>
<evidence type="ECO:0000256" key="3">
    <source>
        <dbReference type="ARBA" id="ARBA00023163"/>
    </source>
</evidence>
<name>A0A6I5N2N6_9BIFI</name>
<organism evidence="5 6">
    <name type="scientific">Bifidobacterium choloepi</name>
    <dbReference type="NCBI Taxonomy" id="2614131"/>
    <lineage>
        <taxon>Bacteria</taxon>
        <taxon>Bacillati</taxon>
        <taxon>Actinomycetota</taxon>
        <taxon>Actinomycetes</taxon>
        <taxon>Bifidobacteriales</taxon>
        <taxon>Bifidobacteriaceae</taxon>
        <taxon>Bifidobacterium</taxon>
    </lineage>
</organism>
<accession>A0A6I5N2N6</accession>
<dbReference type="PRINTS" id="PR00032">
    <property type="entry name" value="HTHARAC"/>
</dbReference>
<dbReference type="PANTHER" id="PTHR46796:SF6">
    <property type="entry name" value="ARAC SUBFAMILY"/>
    <property type="match status" value="1"/>
</dbReference>
<evidence type="ECO:0000259" key="4">
    <source>
        <dbReference type="PROSITE" id="PS01124"/>
    </source>
</evidence>
<dbReference type="PROSITE" id="PS01124">
    <property type="entry name" value="HTH_ARAC_FAMILY_2"/>
    <property type="match status" value="1"/>
</dbReference>
<dbReference type="CDD" id="cd02209">
    <property type="entry name" value="cupin_XRE_C"/>
    <property type="match status" value="1"/>
</dbReference>
<sequence length="395" mass="42425">MEIEWRIIKIVSNDDVLVNAPSNVSPKNPLTVFSDRSERPHYNVPGLALYARRDRLSRYGYHMACHWHRDLEFIHVVGGRTSVFVNGEVRVLGAGEGIVINSRRLHYLFSDDGEEAQFVSAVIDPALFGAMHPQLERAMREHDGDDRADFVLLTADDEEDRRLLFGIDEFEATLAGARRGAGANAGTNAGGAGGVGDAGGADDVGGVDDASGAAGATDASGDAEASLDLLRAVSQAARLCLLGLERMEKRPEADGSGAGSGGADGATIGQAAAVDAEVRGRSRESFLNMVAFVREHVAGRLSLDAIARAGAVGRSECCELFRTHAGRTPNDYVTDYRIARGRRLLGDSAMSIGEIARECGFASPSYFSYVFRRRMGCTPRDYRARERAGDDGARE</sequence>
<evidence type="ECO:0000313" key="6">
    <source>
        <dbReference type="Proteomes" id="UP000469292"/>
    </source>
</evidence>
<dbReference type="PROSITE" id="PS00041">
    <property type="entry name" value="HTH_ARAC_FAMILY_1"/>
    <property type="match status" value="1"/>
</dbReference>
<dbReference type="Proteomes" id="UP000469292">
    <property type="component" value="Unassembled WGS sequence"/>
</dbReference>
<dbReference type="PANTHER" id="PTHR46796">
    <property type="entry name" value="HTH-TYPE TRANSCRIPTIONAL ACTIVATOR RHAS-RELATED"/>
    <property type="match status" value="1"/>
</dbReference>
<dbReference type="InterPro" id="IPR011051">
    <property type="entry name" value="RmlC_Cupin_sf"/>
</dbReference>
<dbReference type="InterPro" id="IPR050204">
    <property type="entry name" value="AraC_XylS_family_regulators"/>
</dbReference>
<dbReference type="GO" id="GO:0043565">
    <property type="term" value="F:sequence-specific DNA binding"/>
    <property type="evidence" value="ECO:0007669"/>
    <property type="project" value="InterPro"/>
</dbReference>
<dbReference type="InterPro" id="IPR009057">
    <property type="entry name" value="Homeodomain-like_sf"/>
</dbReference>
<gene>
    <name evidence="5" type="ORF">F6S87_04770</name>
</gene>
<comment type="caution">
    <text evidence="5">The sequence shown here is derived from an EMBL/GenBank/DDBJ whole genome shotgun (WGS) entry which is preliminary data.</text>
</comment>
<dbReference type="GO" id="GO:0003700">
    <property type="term" value="F:DNA-binding transcription factor activity"/>
    <property type="evidence" value="ECO:0007669"/>
    <property type="project" value="InterPro"/>
</dbReference>
<evidence type="ECO:0000313" key="5">
    <source>
        <dbReference type="EMBL" id="NEG69919.1"/>
    </source>
</evidence>
<dbReference type="SMART" id="SM00342">
    <property type="entry name" value="HTH_ARAC"/>
    <property type="match status" value="1"/>
</dbReference>
<dbReference type="Gene3D" id="1.10.10.60">
    <property type="entry name" value="Homeodomain-like"/>
    <property type="match status" value="1"/>
</dbReference>
<proteinExistence type="predicted"/>
<dbReference type="InterPro" id="IPR020449">
    <property type="entry name" value="Tscrpt_reg_AraC-type_HTH"/>
</dbReference>
<dbReference type="InterPro" id="IPR018060">
    <property type="entry name" value="HTH_AraC"/>
</dbReference>
<keyword evidence="1" id="KW-0805">Transcription regulation</keyword>
<keyword evidence="6" id="KW-1185">Reference proteome</keyword>
<dbReference type="EMBL" id="VYSG01000001">
    <property type="protein sequence ID" value="NEG69919.1"/>
    <property type="molecule type" value="Genomic_DNA"/>
</dbReference>
<dbReference type="AlphaFoldDB" id="A0A6I5N2N6"/>
<keyword evidence="3" id="KW-0804">Transcription</keyword>
<evidence type="ECO:0000256" key="1">
    <source>
        <dbReference type="ARBA" id="ARBA00023015"/>
    </source>
</evidence>
<dbReference type="InterPro" id="IPR018062">
    <property type="entry name" value="HTH_AraC-typ_CS"/>
</dbReference>
<reference evidence="5 6" key="1">
    <citation type="submission" date="2019-09" db="EMBL/GenBank/DDBJ databases">
        <title>Phylogenetic characterization of a novel taxon of the genus Bifidobacterium: Bifidobacterium choloepi sp. nov.</title>
        <authorList>
            <person name="Modesto M."/>
            <person name="Satti M."/>
        </authorList>
    </citation>
    <scope>NUCLEOTIDE SEQUENCE [LARGE SCALE GENOMIC DNA]</scope>
    <source>
        <strain evidence="5 6">BRDM6</strain>
    </source>
</reference>
<keyword evidence="2" id="KW-0238">DNA-binding</keyword>
<dbReference type="InterPro" id="IPR014710">
    <property type="entry name" value="RmlC-like_jellyroll"/>
</dbReference>
<feature type="domain" description="HTH araC/xylS-type" evidence="4">
    <location>
        <begin position="287"/>
        <end position="385"/>
    </location>
</feature>
<evidence type="ECO:0000256" key="2">
    <source>
        <dbReference type="ARBA" id="ARBA00023125"/>
    </source>
</evidence>
<protein>
    <submittedName>
        <fullName evidence="5">AraC family transcriptional regulator</fullName>
    </submittedName>
</protein>
<dbReference type="InterPro" id="IPR013096">
    <property type="entry name" value="Cupin_2"/>
</dbReference>
<dbReference type="SUPFAM" id="SSF51182">
    <property type="entry name" value="RmlC-like cupins"/>
    <property type="match status" value="1"/>
</dbReference>
<dbReference type="Pfam" id="PF07883">
    <property type="entry name" value="Cupin_2"/>
    <property type="match status" value="1"/>
</dbReference>
<dbReference type="Gene3D" id="2.60.120.10">
    <property type="entry name" value="Jelly Rolls"/>
    <property type="match status" value="1"/>
</dbReference>